<protein>
    <submittedName>
        <fullName evidence="2">Retrovirus-related Pol polyprotein from transposon RE1</fullName>
    </submittedName>
</protein>
<dbReference type="AlphaFoldDB" id="A0A8X7BD62"/>
<feature type="region of interest" description="Disordered" evidence="1">
    <location>
        <begin position="121"/>
        <end position="148"/>
    </location>
</feature>
<keyword evidence="3" id="KW-1185">Reference proteome</keyword>
<accession>A0A8X7BD62</accession>
<reference evidence="2" key="1">
    <citation type="submission" date="2020-08" db="EMBL/GenBank/DDBJ databases">
        <title>Multicomponent nature underlies the extraordinary mechanical properties of spider dragline silk.</title>
        <authorList>
            <person name="Kono N."/>
            <person name="Nakamura H."/>
            <person name="Mori M."/>
            <person name="Yoshida Y."/>
            <person name="Ohtoshi R."/>
            <person name="Malay A.D."/>
            <person name="Moran D.A.P."/>
            <person name="Tomita M."/>
            <person name="Numata K."/>
            <person name="Arakawa K."/>
        </authorList>
    </citation>
    <scope>NUCLEOTIDE SEQUENCE</scope>
</reference>
<dbReference type="EMBL" id="BMAU01021375">
    <property type="protein sequence ID" value="GFY26314.1"/>
    <property type="molecule type" value="Genomic_DNA"/>
</dbReference>
<name>A0A8X7BD62_TRICX</name>
<sequence length="248" mass="26783">MASKHCLSLVKFPISFGERHCFVSLMRGVEFVTGTVTGRLSRNIRVEGHRCCIWGLLDVWHVLVCRDKLEGGSICVREWELLWDAHSVLGVIEQSVNGGLGYGLNLPDCCDDGDDSDGAGDSLASRLVSGTSAETPSTSEKPDVSSDDRDLIPCAEVEWIRDVGGRVAGSGVYCGVEGGAARLKSFGEMERCCGRHSVGYDPGLFDFGKDSAESRGFSDLSGRREALVVEVAIPNCYKQAIRSRDASK</sequence>
<gene>
    <name evidence="2" type="primary">RE1_70</name>
    <name evidence="2" type="ORF">TNCV_25111</name>
</gene>
<dbReference type="Proteomes" id="UP000887159">
    <property type="component" value="Unassembled WGS sequence"/>
</dbReference>
<evidence type="ECO:0000313" key="2">
    <source>
        <dbReference type="EMBL" id="GFY26314.1"/>
    </source>
</evidence>
<evidence type="ECO:0000256" key="1">
    <source>
        <dbReference type="SAM" id="MobiDB-lite"/>
    </source>
</evidence>
<proteinExistence type="predicted"/>
<organism evidence="2 3">
    <name type="scientific">Trichonephila clavipes</name>
    <name type="common">Golden silk orbweaver</name>
    <name type="synonym">Nephila clavipes</name>
    <dbReference type="NCBI Taxonomy" id="2585209"/>
    <lineage>
        <taxon>Eukaryota</taxon>
        <taxon>Metazoa</taxon>
        <taxon>Ecdysozoa</taxon>
        <taxon>Arthropoda</taxon>
        <taxon>Chelicerata</taxon>
        <taxon>Arachnida</taxon>
        <taxon>Araneae</taxon>
        <taxon>Araneomorphae</taxon>
        <taxon>Entelegynae</taxon>
        <taxon>Araneoidea</taxon>
        <taxon>Nephilidae</taxon>
        <taxon>Trichonephila</taxon>
    </lineage>
</organism>
<evidence type="ECO:0000313" key="3">
    <source>
        <dbReference type="Proteomes" id="UP000887159"/>
    </source>
</evidence>
<feature type="compositionally biased region" description="Polar residues" evidence="1">
    <location>
        <begin position="128"/>
        <end position="139"/>
    </location>
</feature>
<comment type="caution">
    <text evidence="2">The sequence shown here is derived from an EMBL/GenBank/DDBJ whole genome shotgun (WGS) entry which is preliminary data.</text>
</comment>